<keyword evidence="5" id="KW-0967">Endosome</keyword>
<dbReference type="Pfam" id="PF02759">
    <property type="entry name" value="RUN"/>
    <property type="match status" value="1"/>
</dbReference>
<feature type="region of interest" description="Disordered" evidence="9">
    <location>
        <begin position="337"/>
        <end position="361"/>
    </location>
</feature>
<organism evidence="11 12">
    <name type="scientific">Chironomus riparius</name>
    <dbReference type="NCBI Taxonomy" id="315576"/>
    <lineage>
        <taxon>Eukaryota</taxon>
        <taxon>Metazoa</taxon>
        <taxon>Ecdysozoa</taxon>
        <taxon>Arthropoda</taxon>
        <taxon>Hexapoda</taxon>
        <taxon>Insecta</taxon>
        <taxon>Pterygota</taxon>
        <taxon>Neoptera</taxon>
        <taxon>Endopterygota</taxon>
        <taxon>Diptera</taxon>
        <taxon>Nematocera</taxon>
        <taxon>Chironomoidea</taxon>
        <taxon>Chironomidae</taxon>
        <taxon>Chironominae</taxon>
        <taxon>Chironomus</taxon>
    </lineage>
</organism>
<sequence>MNKFLKDKENKYFEEKQKYIRETLSYHLSENVKENEYEYKTRNNEPLGFCESTSTLCFTLEAIFLHGLKESFLQILSNFGSDETQKPNPTFWSFVSKFLHKQDIKDIQSLSQLSTEIGYCRAFIRKAFNESLISSYLQNIRKSPSTLKSYYHPYAFFFDAELTDTAEGLLRGIESYVVFDLPCNSSLLNVWNDAPLQLSGIYAVALKNLPFLVGEDVAGLMISTTSRNIDIPPQRCSVLSDIYTASISNSIFSDSPNSVLGYGEDEGISKFLTRTDSGDDATVDVSERMCESVDEDVLTENNKSLTLPIDVEKMQESQDEATPENIIGNSLINNRSSWSEPVATKSDAKEVEEDNAQDNGPAEIVYRRSALSYSAIDNHSFESLWDEKQRKSSENFRDVWNKFQKTINITNIQKLNIPEENEDFPDDFEVVMPQNLKMNELEHMVEVLCRLSTESGLDQQGFMCKECKSPLVDISKATVCAFDGHYYCSACISKDKYAIPSKIIYNWDFTQYNVSKKAADFISNYQFKPFIDFKILNPDIYSYIDEMNNLQKLRIQLNFIRAYIFTCSESTIGELQKLLYGKEYIYESIHLYSVSDLYLINQNGALQDMLNRVVTFGREHCLKCVLCSVKGFICEYCRRSKIIYPFDVDETMRCNACGTISHINCFNPAIPCPKCERKSKRVSALETHG</sequence>
<dbReference type="Gene3D" id="1.20.58.900">
    <property type="match status" value="1"/>
</dbReference>
<proteinExistence type="predicted"/>
<dbReference type="SMART" id="SM00593">
    <property type="entry name" value="RUN"/>
    <property type="match status" value="1"/>
</dbReference>
<evidence type="ECO:0000259" key="10">
    <source>
        <dbReference type="PROSITE" id="PS50826"/>
    </source>
</evidence>
<dbReference type="OrthoDB" id="62364at2759"/>
<comment type="subcellular location">
    <subcellularLocation>
        <location evidence="1">Late endosome</location>
    </subcellularLocation>
</comment>
<evidence type="ECO:0000313" key="11">
    <source>
        <dbReference type="EMBL" id="CAG9801802.1"/>
    </source>
</evidence>
<dbReference type="AlphaFoldDB" id="A0A9N9RSR3"/>
<evidence type="ECO:0000256" key="8">
    <source>
        <dbReference type="ARBA" id="ARBA00023006"/>
    </source>
</evidence>
<feature type="domain" description="RUN" evidence="10">
    <location>
        <begin position="47"/>
        <end position="186"/>
    </location>
</feature>
<keyword evidence="4" id="KW-0677">Repeat</keyword>
<dbReference type="InterPro" id="IPR047326">
    <property type="entry name" value="RUN_PLEKHM1"/>
</dbReference>
<evidence type="ECO:0000256" key="7">
    <source>
        <dbReference type="ARBA" id="ARBA00022833"/>
    </source>
</evidence>
<evidence type="ECO:0000256" key="3">
    <source>
        <dbReference type="ARBA" id="ARBA00022723"/>
    </source>
</evidence>
<keyword evidence="7" id="KW-0862">Zinc</keyword>
<dbReference type="GO" id="GO:0008270">
    <property type="term" value="F:zinc ion binding"/>
    <property type="evidence" value="ECO:0007669"/>
    <property type="project" value="UniProtKB-KW"/>
</dbReference>
<dbReference type="CDD" id="cd17679">
    <property type="entry name" value="RUN_PLEKHM1"/>
    <property type="match status" value="1"/>
</dbReference>
<keyword evidence="12" id="KW-1185">Reference proteome</keyword>
<keyword evidence="3" id="KW-0479">Metal-binding</keyword>
<keyword evidence="8" id="KW-0072">Autophagy</keyword>
<protein>
    <recommendedName>
        <fullName evidence="10">RUN domain-containing protein</fullName>
    </recommendedName>
</protein>
<evidence type="ECO:0000256" key="1">
    <source>
        <dbReference type="ARBA" id="ARBA00004603"/>
    </source>
</evidence>
<evidence type="ECO:0000256" key="6">
    <source>
        <dbReference type="ARBA" id="ARBA00022771"/>
    </source>
</evidence>
<evidence type="ECO:0000256" key="4">
    <source>
        <dbReference type="ARBA" id="ARBA00022737"/>
    </source>
</evidence>
<evidence type="ECO:0000256" key="5">
    <source>
        <dbReference type="ARBA" id="ARBA00022753"/>
    </source>
</evidence>
<dbReference type="GO" id="GO:0006914">
    <property type="term" value="P:autophagy"/>
    <property type="evidence" value="ECO:0007669"/>
    <property type="project" value="UniProtKB-KW"/>
</dbReference>
<dbReference type="InterPro" id="IPR004012">
    <property type="entry name" value="Run_dom"/>
</dbReference>
<name>A0A9N9RSR3_9DIPT</name>
<dbReference type="Proteomes" id="UP001153620">
    <property type="component" value="Chromosome 2"/>
</dbReference>
<reference evidence="11" key="1">
    <citation type="submission" date="2022-01" db="EMBL/GenBank/DDBJ databases">
        <authorList>
            <person name="King R."/>
        </authorList>
    </citation>
    <scope>NUCLEOTIDE SEQUENCE</scope>
</reference>
<dbReference type="SMART" id="SM01175">
    <property type="entry name" value="DUF4206"/>
    <property type="match status" value="1"/>
</dbReference>
<dbReference type="SUPFAM" id="SSF140741">
    <property type="entry name" value="RUN domain-like"/>
    <property type="match status" value="1"/>
</dbReference>
<accession>A0A9N9RSR3</accession>
<dbReference type="InterPro" id="IPR025258">
    <property type="entry name" value="RH_dom"/>
</dbReference>
<dbReference type="PANTHER" id="PTHR12326:SF12">
    <property type="entry name" value="PLECKSTRIN HOMOLOGY AND RUN DOMAIN CONTAINING M1"/>
    <property type="match status" value="1"/>
</dbReference>
<gene>
    <name evidence="11" type="ORF">CHIRRI_LOCUS4723</name>
</gene>
<evidence type="ECO:0000256" key="9">
    <source>
        <dbReference type="SAM" id="MobiDB-lite"/>
    </source>
</evidence>
<evidence type="ECO:0000313" key="12">
    <source>
        <dbReference type="Proteomes" id="UP001153620"/>
    </source>
</evidence>
<keyword evidence="6" id="KW-0863">Zinc-finger</keyword>
<keyword evidence="2" id="KW-0597">Phosphoprotein</keyword>
<dbReference type="Pfam" id="PF13901">
    <property type="entry name" value="RH_dom"/>
    <property type="match status" value="1"/>
</dbReference>
<dbReference type="PANTHER" id="PTHR12326">
    <property type="entry name" value="PLECKSTRIN HOMOLOGY DOMAIN CONTAINING PROTEIN"/>
    <property type="match status" value="1"/>
</dbReference>
<dbReference type="EMBL" id="OU895878">
    <property type="protein sequence ID" value="CAG9801802.1"/>
    <property type="molecule type" value="Genomic_DNA"/>
</dbReference>
<reference evidence="11" key="2">
    <citation type="submission" date="2022-10" db="EMBL/GenBank/DDBJ databases">
        <authorList>
            <consortium name="ENA_rothamsted_submissions"/>
            <consortium name="culmorum"/>
            <person name="King R."/>
        </authorList>
    </citation>
    <scope>NUCLEOTIDE SEQUENCE</scope>
</reference>
<dbReference type="GO" id="GO:0005770">
    <property type="term" value="C:late endosome"/>
    <property type="evidence" value="ECO:0007669"/>
    <property type="project" value="UniProtKB-SubCell"/>
</dbReference>
<dbReference type="InterPro" id="IPR051366">
    <property type="entry name" value="DEF8"/>
</dbReference>
<dbReference type="InterPro" id="IPR037213">
    <property type="entry name" value="Run_dom_sf"/>
</dbReference>
<dbReference type="PROSITE" id="PS50826">
    <property type="entry name" value="RUN"/>
    <property type="match status" value="1"/>
</dbReference>
<evidence type="ECO:0000256" key="2">
    <source>
        <dbReference type="ARBA" id="ARBA00022553"/>
    </source>
</evidence>